<dbReference type="EMBL" id="BK015932">
    <property type="protein sequence ID" value="DAF85886.1"/>
    <property type="molecule type" value="Genomic_DNA"/>
</dbReference>
<sequence>MENIDNNLLLCALNEIAEALGHSNQNPISVSLLCLNCGISFEEQGKIMVAFNQVLHNNAWEDLSVQLFREAMENTTEKAKDFSDDVIIAFIKAFAKNRIAELYPFACTL</sequence>
<evidence type="ECO:0000313" key="1">
    <source>
        <dbReference type="EMBL" id="DAF85886.1"/>
    </source>
</evidence>
<proteinExistence type="predicted"/>
<reference evidence="1" key="1">
    <citation type="journal article" date="2021" name="Proc. Natl. Acad. Sci. U.S.A.">
        <title>A Catalog of Tens of Thousands of Viruses from Human Metagenomes Reveals Hidden Associations with Chronic Diseases.</title>
        <authorList>
            <person name="Tisza M.J."/>
            <person name="Buck C.B."/>
        </authorList>
    </citation>
    <scope>NUCLEOTIDE SEQUENCE</scope>
    <source>
        <strain evidence="1">CtVJE9</strain>
    </source>
</reference>
<accession>A0A8S5TUK8</accession>
<protein>
    <submittedName>
        <fullName evidence="1">Uncharacterized protein</fullName>
    </submittedName>
</protein>
<organism evidence="1">
    <name type="scientific">Siphoviridae sp. ctVJE9</name>
    <dbReference type="NCBI Taxonomy" id="2825530"/>
    <lineage>
        <taxon>Viruses</taxon>
        <taxon>Duplodnaviria</taxon>
        <taxon>Heunggongvirae</taxon>
        <taxon>Uroviricota</taxon>
        <taxon>Caudoviricetes</taxon>
    </lineage>
</organism>
<name>A0A8S5TUK8_9CAUD</name>